<dbReference type="OrthoDB" id="9805115at2"/>
<proteinExistence type="predicted"/>
<dbReference type="AlphaFoldDB" id="A0A5J5E1M3"/>
<keyword evidence="4" id="KW-1185">Reference proteome</keyword>
<evidence type="ECO:0000313" key="3">
    <source>
        <dbReference type="Proteomes" id="UP000345527"/>
    </source>
</evidence>
<dbReference type="EMBL" id="RZOA01000012">
    <property type="protein sequence ID" value="KAA8823077.1"/>
    <property type="molecule type" value="Genomic_DNA"/>
</dbReference>
<protein>
    <submittedName>
        <fullName evidence="2">Uncharacterized protein</fullName>
    </submittedName>
</protein>
<dbReference type="EMBL" id="RZNZ01000014">
    <property type="protein sequence ID" value="KAA8818622.1"/>
    <property type="molecule type" value="Genomic_DNA"/>
</dbReference>
<sequence length="117" mass="13325">MALGLFPQQFLPRLNVTFTAFPGTTKAEIVDDERRFLDAQTLVGPIPLMIDDALNAVVKNMRTGSTGCKIKESLFHILFTIDSYTNFFHNDISYKVDHNSSWLGCRYCFTTTQRNIL</sequence>
<comment type="caution">
    <text evidence="2">The sequence shown here is derived from an EMBL/GenBank/DDBJ whole genome shotgun (WGS) entry which is preliminary data.</text>
</comment>
<evidence type="ECO:0000313" key="2">
    <source>
        <dbReference type="EMBL" id="KAA8823077.1"/>
    </source>
</evidence>
<name>A0A5J5E1M3_9BIFI</name>
<dbReference type="Proteomes" id="UP000345527">
    <property type="component" value="Unassembled WGS sequence"/>
</dbReference>
<organism evidence="2 3">
    <name type="scientific">Bifidobacterium vespertilionis</name>
    <dbReference type="NCBI Taxonomy" id="2562524"/>
    <lineage>
        <taxon>Bacteria</taxon>
        <taxon>Bacillati</taxon>
        <taxon>Actinomycetota</taxon>
        <taxon>Actinomycetes</taxon>
        <taxon>Bifidobacteriales</taxon>
        <taxon>Bifidobacteriaceae</taxon>
        <taxon>Bifidobacterium</taxon>
    </lineage>
</organism>
<dbReference type="Proteomes" id="UP000374630">
    <property type="component" value="Unassembled WGS sequence"/>
</dbReference>
<reference evidence="3 4" key="1">
    <citation type="journal article" date="2019" name="Syst. Appl. Microbiol.">
        <title>Characterization of Bifidobacterium species in feaces of the Egyptian fruit bat: Description of B. vespertilionis sp. nov. and B. rousetti sp. nov.</title>
        <authorList>
            <person name="Modesto M."/>
            <person name="Satti M."/>
            <person name="Watanabe K."/>
            <person name="Puglisi E."/>
            <person name="Morelli L."/>
            <person name="Huang C.-H."/>
            <person name="Liou J.-S."/>
            <person name="Miyashita M."/>
            <person name="Tamura T."/>
            <person name="Saito S."/>
            <person name="Mori K."/>
            <person name="Huang L."/>
            <person name="Sciavilla P."/>
            <person name="Sandri C."/>
            <person name="Spiezio C."/>
            <person name="Vitali F."/>
            <person name="Cavalieri D."/>
            <person name="Perpetuini G."/>
            <person name="Tofalo R."/>
            <person name="Bonetti A."/>
            <person name="Arita M."/>
            <person name="Mattarelli P."/>
        </authorList>
    </citation>
    <scope>NUCLEOTIDE SEQUENCE [LARGE SCALE GENOMIC DNA]</scope>
    <source>
        <strain evidence="1 4">RST16</strain>
        <strain evidence="2 3">RST8</strain>
    </source>
</reference>
<evidence type="ECO:0000313" key="4">
    <source>
        <dbReference type="Proteomes" id="UP000374630"/>
    </source>
</evidence>
<gene>
    <name evidence="2" type="ORF">EM848_06920</name>
    <name evidence="1" type="ORF">EMO90_09635</name>
</gene>
<dbReference type="RefSeq" id="WP_150354203.1">
    <property type="nucleotide sequence ID" value="NZ_JAFEJW010000014.1"/>
</dbReference>
<accession>A0A5J5E1M3</accession>
<evidence type="ECO:0000313" key="1">
    <source>
        <dbReference type="EMBL" id="KAA8818622.1"/>
    </source>
</evidence>